<proteinExistence type="predicted"/>
<sequence>MCLGPCTSPAPRAHREDPQRGTDQGSGVHGPQSGSTSSRPRAWELRRGTMIRDHLQAPGWLPAAHDEVGGVGADRLERACVCACTCMCRSLLRVFTPSPPKRGRTP</sequence>
<gene>
    <name evidence="1" type="ORF">MRATA1EN22A_LOCUS12576</name>
</gene>
<name>A0AC59Z0T9_RANTA</name>
<dbReference type="Proteomes" id="UP001162501">
    <property type="component" value="Chromosome 21"/>
</dbReference>
<dbReference type="EMBL" id="OX596105">
    <property type="protein sequence ID" value="CAN0135187.1"/>
    <property type="molecule type" value="Genomic_DNA"/>
</dbReference>
<evidence type="ECO:0000313" key="1">
    <source>
        <dbReference type="EMBL" id="CAN0135187.1"/>
    </source>
</evidence>
<organism evidence="1 2">
    <name type="scientific">Rangifer tarandus platyrhynchus</name>
    <name type="common">Svalbard reindeer</name>
    <dbReference type="NCBI Taxonomy" id="3082113"/>
    <lineage>
        <taxon>Eukaryota</taxon>
        <taxon>Metazoa</taxon>
        <taxon>Chordata</taxon>
        <taxon>Craniata</taxon>
        <taxon>Vertebrata</taxon>
        <taxon>Euteleostomi</taxon>
        <taxon>Mammalia</taxon>
        <taxon>Eutheria</taxon>
        <taxon>Laurasiatheria</taxon>
        <taxon>Artiodactyla</taxon>
        <taxon>Ruminantia</taxon>
        <taxon>Pecora</taxon>
        <taxon>Cervidae</taxon>
        <taxon>Odocoileinae</taxon>
        <taxon>Rangifer</taxon>
    </lineage>
</organism>
<reference evidence="1" key="1">
    <citation type="submission" date="2023-05" db="EMBL/GenBank/DDBJ databases">
        <authorList>
            <consortium name="ELIXIR-Norway"/>
        </authorList>
    </citation>
    <scope>NUCLEOTIDE SEQUENCE</scope>
</reference>
<evidence type="ECO:0000313" key="2">
    <source>
        <dbReference type="Proteomes" id="UP001162501"/>
    </source>
</evidence>
<protein>
    <submittedName>
        <fullName evidence="1">Uncharacterized protein</fullName>
    </submittedName>
</protein>
<accession>A0AC59Z0T9</accession>
<reference evidence="1" key="2">
    <citation type="submission" date="2025-03" db="EMBL/GenBank/DDBJ databases">
        <authorList>
            <consortium name="ELIXIR-Norway"/>
            <consortium name="Elixir Norway"/>
        </authorList>
    </citation>
    <scope>NUCLEOTIDE SEQUENCE</scope>
</reference>